<accession>A0A8H8CFL6</accession>
<proteinExistence type="predicted"/>
<dbReference type="AlphaFoldDB" id="A0A8H8CFL6"/>
<name>A0A8H8CFL6_PSICU</name>
<protein>
    <submittedName>
        <fullName evidence="1">Uncharacterized protein</fullName>
    </submittedName>
</protein>
<evidence type="ECO:0000313" key="1">
    <source>
        <dbReference type="EMBL" id="KAG5164417.1"/>
    </source>
</evidence>
<comment type="caution">
    <text evidence="1">The sequence shown here is derived from an EMBL/GenBank/DDBJ whole genome shotgun (WGS) entry which is preliminary data.</text>
</comment>
<gene>
    <name evidence="1" type="ORF">JR316_010923</name>
</gene>
<sequence length="91" mass="10351">MSQLSNIWKRHVNLVFRRGAASAHKDNFEDRKAFEAMDGLLESKKEVFRLYSSSTLQALMKPTKGAEFGGHNIHKDSLEIQKVVEAMDELS</sequence>
<organism evidence="1">
    <name type="scientific">Psilocybe cubensis</name>
    <name type="common">Psychedelic mushroom</name>
    <name type="synonym">Stropharia cubensis</name>
    <dbReference type="NCBI Taxonomy" id="181762"/>
    <lineage>
        <taxon>Eukaryota</taxon>
        <taxon>Fungi</taxon>
        <taxon>Dikarya</taxon>
        <taxon>Basidiomycota</taxon>
        <taxon>Agaricomycotina</taxon>
        <taxon>Agaricomycetes</taxon>
        <taxon>Agaricomycetidae</taxon>
        <taxon>Agaricales</taxon>
        <taxon>Agaricineae</taxon>
        <taxon>Strophariaceae</taxon>
        <taxon>Psilocybe</taxon>
    </lineage>
</organism>
<dbReference type="EMBL" id="JAFIQS010000012">
    <property type="protein sequence ID" value="KAG5164417.1"/>
    <property type="molecule type" value="Genomic_DNA"/>
</dbReference>
<reference evidence="1" key="1">
    <citation type="submission" date="2021-02" db="EMBL/GenBank/DDBJ databases">
        <title>Psilocybe cubensis genome.</title>
        <authorList>
            <person name="Mckernan K.J."/>
            <person name="Crawford S."/>
            <person name="Trippe A."/>
            <person name="Kane L.T."/>
            <person name="Mclaughlin S."/>
        </authorList>
    </citation>
    <scope>NUCLEOTIDE SEQUENCE [LARGE SCALE GENOMIC DNA]</scope>
    <source>
        <strain evidence="1">MGC-MH-2018</strain>
    </source>
</reference>